<organism evidence="1">
    <name type="scientific">Noctiluca scintillans</name>
    <name type="common">Sea sparkle</name>
    <name type="synonym">Red tide dinoflagellate</name>
    <dbReference type="NCBI Taxonomy" id="2966"/>
    <lineage>
        <taxon>Eukaryota</taxon>
        <taxon>Sar</taxon>
        <taxon>Alveolata</taxon>
        <taxon>Dinophyceae</taxon>
        <taxon>Noctilucales</taxon>
        <taxon>Noctilucaceae</taxon>
        <taxon>Noctiluca</taxon>
    </lineage>
</organism>
<accession>A0A7S1AFN9</accession>
<proteinExistence type="predicted"/>
<evidence type="ECO:0000313" key="1">
    <source>
        <dbReference type="EMBL" id="CAD8852765.1"/>
    </source>
</evidence>
<dbReference type="AlphaFoldDB" id="A0A7S1AFN9"/>
<sequence>MGSQHSVAPLPVTCAKGHAMHAKVAHELLDKVRPRKRTCHACRAAISPKDASYRCTSCAVDLCMRCSKSQMYPAEKPQGARSALKAIADAFFANDQGKKLVDVLPGDIFFFGPDRLGTHHVVVVRSPLRTDSNPLMYEKLPAGYVLMSCETVEATQGNRSENMNWYLSRVYMALGPAGSLEVVGEWAHGQKTVCTFEEHLPVKVLLHPLRAGFGGPELDPQVFETVVTQAAEESRPYGWRTAVKAFAGRKALNPQSVQSKEQRAKLLQELQKRWKAQPICSSVAIIVWQKYFLEKSREADPSFGEDLAVQQILRYMPVYCDNTTPSSLLKTLTSCGWVLHETLYS</sequence>
<gene>
    <name evidence="1" type="ORF">NSCI0253_LOCUS27115</name>
</gene>
<protein>
    <submittedName>
        <fullName evidence="1">Uncharacterized protein</fullName>
    </submittedName>
</protein>
<reference evidence="1" key="1">
    <citation type="submission" date="2021-01" db="EMBL/GenBank/DDBJ databases">
        <authorList>
            <person name="Corre E."/>
            <person name="Pelletier E."/>
            <person name="Niang G."/>
            <person name="Scheremetjew M."/>
            <person name="Finn R."/>
            <person name="Kale V."/>
            <person name="Holt S."/>
            <person name="Cochrane G."/>
            <person name="Meng A."/>
            <person name="Brown T."/>
            <person name="Cohen L."/>
        </authorList>
    </citation>
    <scope>NUCLEOTIDE SEQUENCE</scope>
</reference>
<dbReference type="EMBL" id="HBFQ01038239">
    <property type="protein sequence ID" value="CAD8852765.1"/>
    <property type="molecule type" value="Transcribed_RNA"/>
</dbReference>
<name>A0A7S1AFN9_NOCSC</name>